<feature type="compositionally biased region" description="Basic and acidic residues" evidence="1">
    <location>
        <begin position="34"/>
        <end position="43"/>
    </location>
</feature>
<dbReference type="EMBL" id="JYDJ01000558">
    <property type="protein sequence ID" value="KRX34497.1"/>
    <property type="molecule type" value="Genomic_DNA"/>
</dbReference>
<evidence type="ECO:0000313" key="2">
    <source>
        <dbReference type="EMBL" id="KRX34497.1"/>
    </source>
</evidence>
<gene>
    <name evidence="2" type="ORF">T05_2751</name>
</gene>
<sequence>MQFILNVAEALTKVNEAYPRKSRDRMTQTANVETGRRQARRPEQSGAARIDQVAHLPEVTQQKNRCRGCEKTSRVRCGIHHNLGQHIKYKSIMSQGKQLNVSAIYYRITKQPLKPAFNPLMDSWSGTQRLRIDMHLQNSDHMLKTKAIHDIMHYIMPVGKHVKNCHKLYQIVCYYEEIMKEVPVISLNTSIWNLFPPLHAELLPLNDRIQSLPK</sequence>
<dbReference type="Proteomes" id="UP000055048">
    <property type="component" value="Unassembled WGS sequence"/>
</dbReference>
<name>A0A0V0T658_9BILA</name>
<feature type="region of interest" description="Disordered" evidence="1">
    <location>
        <begin position="20"/>
        <end position="48"/>
    </location>
</feature>
<proteinExistence type="predicted"/>
<evidence type="ECO:0000313" key="3">
    <source>
        <dbReference type="Proteomes" id="UP000055048"/>
    </source>
</evidence>
<organism evidence="2 3">
    <name type="scientific">Trichinella murrelli</name>
    <dbReference type="NCBI Taxonomy" id="144512"/>
    <lineage>
        <taxon>Eukaryota</taxon>
        <taxon>Metazoa</taxon>
        <taxon>Ecdysozoa</taxon>
        <taxon>Nematoda</taxon>
        <taxon>Enoplea</taxon>
        <taxon>Dorylaimia</taxon>
        <taxon>Trichinellida</taxon>
        <taxon>Trichinellidae</taxon>
        <taxon>Trichinella</taxon>
    </lineage>
</organism>
<keyword evidence="3" id="KW-1185">Reference proteome</keyword>
<dbReference type="AlphaFoldDB" id="A0A0V0T658"/>
<evidence type="ECO:0000256" key="1">
    <source>
        <dbReference type="SAM" id="MobiDB-lite"/>
    </source>
</evidence>
<reference evidence="2 3" key="1">
    <citation type="submission" date="2015-01" db="EMBL/GenBank/DDBJ databases">
        <title>Evolution of Trichinella species and genotypes.</title>
        <authorList>
            <person name="Korhonen P.K."/>
            <person name="Edoardo P."/>
            <person name="Giuseppe L.R."/>
            <person name="Gasser R.B."/>
        </authorList>
    </citation>
    <scope>NUCLEOTIDE SEQUENCE [LARGE SCALE GENOMIC DNA]</scope>
    <source>
        <strain evidence="2">ISS417</strain>
    </source>
</reference>
<comment type="caution">
    <text evidence="2">The sequence shown here is derived from an EMBL/GenBank/DDBJ whole genome shotgun (WGS) entry which is preliminary data.</text>
</comment>
<accession>A0A0V0T658</accession>
<evidence type="ECO:0008006" key="4">
    <source>
        <dbReference type="Google" id="ProtNLM"/>
    </source>
</evidence>
<protein>
    <recommendedName>
        <fullName evidence="4">PiggyBac transposable element-derived protein domain-containing protein</fullName>
    </recommendedName>
</protein>